<organism evidence="1 2">
    <name type="scientific">Bicyclus anynana</name>
    <name type="common">Squinting bush brown butterfly</name>
    <dbReference type="NCBI Taxonomy" id="110368"/>
    <lineage>
        <taxon>Eukaryota</taxon>
        <taxon>Metazoa</taxon>
        <taxon>Ecdysozoa</taxon>
        <taxon>Arthropoda</taxon>
        <taxon>Hexapoda</taxon>
        <taxon>Insecta</taxon>
        <taxon>Pterygota</taxon>
        <taxon>Neoptera</taxon>
        <taxon>Endopterygota</taxon>
        <taxon>Lepidoptera</taxon>
        <taxon>Glossata</taxon>
        <taxon>Ditrysia</taxon>
        <taxon>Papilionoidea</taxon>
        <taxon>Nymphalidae</taxon>
        <taxon>Satyrinae</taxon>
        <taxon>Satyrini</taxon>
        <taxon>Mycalesina</taxon>
        <taxon>Bicyclus</taxon>
    </lineage>
</organism>
<gene>
    <name evidence="2" type="primary">LOC112043671</name>
</gene>
<evidence type="ECO:0000313" key="2">
    <source>
        <dbReference type="RefSeq" id="XP_052737599.1"/>
    </source>
</evidence>
<sequence length="480" mass="54541">MDTKHTPMRAKTMAELLPGIKHILSKETVMLLSSQKKPNAGVRQTQTGKNLKPMKIAEILALKGPTPRAVNHQPPQTKMKTWNSSVKVDKTKQLTKHNEQKYNTVRKTLNFQQKASIVPANNRATTVGPMARKSIYPQVKSKGNTINRISGVCKIPDTPLSIKPLPNRVVKMKNVSFKSNSDDSFLQKEKEINDFEAKSNALADEPTLERIDEISPPISTPFHDYRNVRDYFNQSEADNSVAWNNDTLMLFDKVSEIKDNTQREESVIVSLCELLNKATVTSNNDNNRNIVDADEIERQIVNDIKVIDNVIVILKGFKEEKLKFLQHNRKLKQQVTEPNICNDTILEKENIAPNITEKNESAAAIIKEITKVKEEITSPERNPIIKRPTVIKSRSPSYKIPKKSICLRQKVFHKSMPNISDMPVTPNRNTDKALSMYMQIKEKMSFLNTPLAKPRNDTPDTPALTSRNLQTQLDKLYNDI</sequence>
<protein>
    <submittedName>
        <fullName evidence="2">Uncharacterized protein LOC112043671</fullName>
    </submittedName>
</protein>
<reference evidence="2" key="1">
    <citation type="submission" date="2025-08" db="UniProtKB">
        <authorList>
            <consortium name="RefSeq"/>
        </authorList>
    </citation>
    <scope>IDENTIFICATION</scope>
</reference>
<dbReference type="RefSeq" id="XP_052737599.1">
    <property type="nucleotide sequence ID" value="XM_052881639.1"/>
</dbReference>
<dbReference type="GeneID" id="112043671"/>
<proteinExistence type="predicted"/>
<evidence type="ECO:0000313" key="1">
    <source>
        <dbReference type="Proteomes" id="UP001652582"/>
    </source>
</evidence>
<accession>A0ABM3LEV4</accession>
<dbReference type="Proteomes" id="UP001652582">
    <property type="component" value="Chromosome 5"/>
</dbReference>
<keyword evidence="1" id="KW-1185">Reference proteome</keyword>
<name>A0ABM3LEV4_BICAN</name>